<evidence type="ECO:0000256" key="5">
    <source>
        <dbReference type="ARBA" id="ARBA00022692"/>
    </source>
</evidence>
<dbReference type="Pfam" id="PF01032">
    <property type="entry name" value="FecCD"/>
    <property type="match status" value="1"/>
</dbReference>
<keyword evidence="6 8" id="KW-1133">Transmembrane helix</keyword>
<evidence type="ECO:0000256" key="6">
    <source>
        <dbReference type="ARBA" id="ARBA00022989"/>
    </source>
</evidence>
<dbReference type="Proteomes" id="UP001166947">
    <property type="component" value="Unassembled WGS sequence"/>
</dbReference>
<keyword evidence="5 8" id="KW-0812">Transmembrane</keyword>
<sequence length="340" mass="37784">MNLPSLFKPNSSNNDVLNGSQVWTKPVCITLLLLVISMVVFIVFKSHGNWAFVLELRGKKLLALMVVGYALGVSTLLFQTLTQNPILTPSLLGFDALYILIQSIIVFFLGTINIFNTQPVLKFAIEVAIMMGASLLLFRLLFTRNHHDLARLILVGIIFGVLFRSLSSLVARLISPEDYVVVQASSFAQFNTINLDLLVVSLVVCLFSAIVLWRWRYQMDILMLGREAAINLGINYQQFSLKLLVLIAILVATATAFVGPVVFLGLLVCAITNRICRRMYHSERLVLVSLVAMLCLVLGQTVFEQILGLTGVLSAVIEVCGGLLFLVLIFTQYRRNIKMA</sequence>
<dbReference type="Gene3D" id="1.10.3470.10">
    <property type="entry name" value="ABC transporter involved in vitamin B12 uptake, BtuC"/>
    <property type="match status" value="1"/>
</dbReference>
<reference evidence="9" key="2">
    <citation type="journal article" date="2023" name="Curr. Microbiol.">
        <title>Neisseria montereyensis sp. nov., Isolated from Oropharynx of California Sea Lion (Zalophus californianus): Genomic, Phylogenetic, and Phenotypic Study.</title>
        <authorList>
            <person name="Volokhov D.V."/>
            <person name="Zagorodnyaya T.A."/>
            <person name="Furtak V.A."/>
            <person name="Nattanmai G."/>
            <person name="Randall L."/>
            <person name="Jose S."/>
            <person name="Gao Y."/>
            <person name="Gulland F.M."/>
            <person name="Eisenberg T."/>
            <person name="Delmonte P."/>
            <person name="Blom J."/>
            <person name="Mitchell K.K."/>
        </authorList>
    </citation>
    <scope>NUCLEOTIDE SEQUENCE</scope>
    <source>
        <strain evidence="9">CSL10203-ORH2</strain>
    </source>
</reference>
<dbReference type="InterPro" id="IPR000522">
    <property type="entry name" value="ABC_transptr_permease_BtuC"/>
</dbReference>
<feature type="transmembrane region" description="Helical" evidence="8">
    <location>
        <begin position="96"/>
        <end position="116"/>
    </location>
</feature>
<evidence type="ECO:0000313" key="10">
    <source>
        <dbReference type="Proteomes" id="UP001166947"/>
    </source>
</evidence>
<protein>
    <submittedName>
        <fullName evidence="9">Iron chelate uptake ABC transporter family permease subunit</fullName>
    </submittedName>
</protein>
<dbReference type="PANTHER" id="PTHR30472">
    <property type="entry name" value="FERRIC ENTEROBACTIN TRANSPORT SYSTEM PERMEASE PROTEIN"/>
    <property type="match status" value="1"/>
</dbReference>
<name>A0ABT2FBM8_9NEIS</name>
<dbReference type="InterPro" id="IPR037294">
    <property type="entry name" value="ABC_BtuC-like"/>
</dbReference>
<feature type="transmembrane region" description="Helical" evidence="8">
    <location>
        <begin position="61"/>
        <end position="81"/>
    </location>
</feature>
<dbReference type="SUPFAM" id="SSF81345">
    <property type="entry name" value="ABC transporter involved in vitamin B12 uptake, BtuC"/>
    <property type="match status" value="1"/>
</dbReference>
<comment type="subcellular location">
    <subcellularLocation>
        <location evidence="1">Cell membrane</location>
        <topology evidence="1">Multi-pass membrane protein</topology>
    </subcellularLocation>
</comment>
<evidence type="ECO:0000256" key="7">
    <source>
        <dbReference type="ARBA" id="ARBA00023136"/>
    </source>
</evidence>
<organism evidence="9 10">
    <name type="scientific">Neisseria montereyensis</name>
    <dbReference type="NCBI Taxonomy" id="2973938"/>
    <lineage>
        <taxon>Bacteria</taxon>
        <taxon>Pseudomonadati</taxon>
        <taxon>Pseudomonadota</taxon>
        <taxon>Betaproteobacteria</taxon>
        <taxon>Neisseriales</taxon>
        <taxon>Neisseriaceae</taxon>
        <taxon>Neisseria</taxon>
    </lineage>
</organism>
<keyword evidence="3" id="KW-0813">Transport</keyword>
<keyword evidence="7 8" id="KW-0472">Membrane</keyword>
<dbReference type="EMBL" id="JANUXW010000002">
    <property type="protein sequence ID" value="MCS4533371.1"/>
    <property type="molecule type" value="Genomic_DNA"/>
</dbReference>
<comment type="similarity">
    <text evidence="2">Belongs to the binding-protein-dependent transport system permease family. FecCD subfamily.</text>
</comment>
<keyword evidence="4" id="KW-1003">Cell membrane</keyword>
<feature type="transmembrane region" description="Helical" evidence="8">
    <location>
        <begin position="153"/>
        <end position="174"/>
    </location>
</feature>
<evidence type="ECO:0000313" key="9">
    <source>
        <dbReference type="EMBL" id="MCS4533371.1"/>
    </source>
</evidence>
<evidence type="ECO:0000256" key="4">
    <source>
        <dbReference type="ARBA" id="ARBA00022475"/>
    </source>
</evidence>
<keyword evidence="10" id="KW-1185">Reference proteome</keyword>
<feature type="transmembrane region" description="Helical" evidence="8">
    <location>
        <begin position="20"/>
        <end position="41"/>
    </location>
</feature>
<comment type="caution">
    <text evidence="9">The sequence shown here is derived from an EMBL/GenBank/DDBJ whole genome shotgun (WGS) entry which is preliminary data.</text>
</comment>
<accession>A0ABT2FBM8</accession>
<feature type="transmembrane region" description="Helical" evidence="8">
    <location>
        <begin position="123"/>
        <end position="141"/>
    </location>
</feature>
<feature type="transmembrane region" description="Helical" evidence="8">
    <location>
        <begin position="243"/>
        <end position="273"/>
    </location>
</feature>
<evidence type="ECO:0000256" key="2">
    <source>
        <dbReference type="ARBA" id="ARBA00007935"/>
    </source>
</evidence>
<gene>
    <name evidence="9" type="ORF">NXS09_03535</name>
</gene>
<feature type="transmembrane region" description="Helical" evidence="8">
    <location>
        <begin position="309"/>
        <end position="330"/>
    </location>
</feature>
<feature type="transmembrane region" description="Helical" evidence="8">
    <location>
        <begin position="285"/>
        <end position="303"/>
    </location>
</feature>
<dbReference type="RefSeq" id="WP_259291173.1">
    <property type="nucleotide sequence ID" value="NZ_JANUXW010000002.1"/>
</dbReference>
<dbReference type="PANTHER" id="PTHR30472:SF19">
    <property type="entry name" value="PETROBACTIN IMPORT SYSTEM PERMEASE PROTEIN YCLO"/>
    <property type="match status" value="1"/>
</dbReference>
<evidence type="ECO:0000256" key="8">
    <source>
        <dbReference type="SAM" id="Phobius"/>
    </source>
</evidence>
<reference evidence="9" key="1">
    <citation type="submission" date="2022-08" db="EMBL/GenBank/DDBJ databases">
        <authorList>
            <person name="Volokhov D.V."/>
            <person name="Furtak V.A."/>
            <person name="Zagorodnyaya T.A."/>
        </authorList>
    </citation>
    <scope>NUCLEOTIDE SEQUENCE</scope>
    <source>
        <strain evidence="9">CSL10203-ORH2</strain>
    </source>
</reference>
<feature type="transmembrane region" description="Helical" evidence="8">
    <location>
        <begin position="195"/>
        <end position="215"/>
    </location>
</feature>
<evidence type="ECO:0000256" key="1">
    <source>
        <dbReference type="ARBA" id="ARBA00004651"/>
    </source>
</evidence>
<evidence type="ECO:0000256" key="3">
    <source>
        <dbReference type="ARBA" id="ARBA00022448"/>
    </source>
</evidence>
<proteinExistence type="inferred from homology"/>